<protein>
    <submittedName>
        <fullName evidence="1">Uncharacterized protein</fullName>
    </submittedName>
</protein>
<keyword evidence="2" id="KW-1185">Reference proteome</keyword>
<gene>
    <name evidence="1" type="ORF">O6H91_17G049200</name>
</gene>
<evidence type="ECO:0000313" key="2">
    <source>
        <dbReference type="Proteomes" id="UP001162992"/>
    </source>
</evidence>
<dbReference type="Proteomes" id="UP001162992">
    <property type="component" value="Chromosome 17"/>
</dbReference>
<organism evidence="1 2">
    <name type="scientific">Diphasiastrum complanatum</name>
    <name type="common">Issler's clubmoss</name>
    <name type="synonym">Lycopodium complanatum</name>
    <dbReference type="NCBI Taxonomy" id="34168"/>
    <lineage>
        <taxon>Eukaryota</taxon>
        <taxon>Viridiplantae</taxon>
        <taxon>Streptophyta</taxon>
        <taxon>Embryophyta</taxon>
        <taxon>Tracheophyta</taxon>
        <taxon>Lycopodiopsida</taxon>
        <taxon>Lycopodiales</taxon>
        <taxon>Lycopodiaceae</taxon>
        <taxon>Lycopodioideae</taxon>
        <taxon>Diphasiastrum</taxon>
    </lineage>
</organism>
<dbReference type="EMBL" id="CM055108">
    <property type="protein sequence ID" value="KAJ7525404.1"/>
    <property type="molecule type" value="Genomic_DNA"/>
</dbReference>
<accession>A0ACC2B6L9</accession>
<reference evidence="2" key="1">
    <citation type="journal article" date="2024" name="Proc. Natl. Acad. Sci. U.S.A.">
        <title>Extraordinary preservation of gene collinearity over three hundred million years revealed in homosporous lycophytes.</title>
        <authorList>
            <person name="Li C."/>
            <person name="Wickell D."/>
            <person name="Kuo L.Y."/>
            <person name="Chen X."/>
            <person name="Nie B."/>
            <person name="Liao X."/>
            <person name="Peng D."/>
            <person name="Ji J."/>
            <person name="Jenkins J."/>
            <person name="Williams M."/>
            <person name="Shu S."/>
            <person name="Plott C."/>
            <person name="Barry K."/>
            <person name="Rajasekar S."/>
            <person name="Grimwood J."/>
            <person name="Han X."/>
            <person name="Sun S."/>
            <person name="Hou Z."/>
            <person name="He W."/>
            <person name="Dai G."/>
            <person name="Sun C."/>
            <person name="Schmutz J."/>
            <person name="Leebens-Mack J.H."/>
            <person name="Li F.W."/>
            <person name="Wang L."/>
        </authorList>
    </citation>
    <scope>NUCLEOTIDE SEQUENCE [LARGE SCALE GENOMIC DNA]</scope>
    <source>
        <strain evidence="2">cv. PW_Plant_1</strain>
    </source>
</reference>
<evidence type="ECO:0000313" key="1">
    <source>
        <dbReference type="EMBL" id="KAJ7525404.1"/>
    </source>
</evidence>
<comment type="caution">
    <text evidence="1">The sequence shown here is derived from an EMBL/GenBank/DDBJ whole genome shotgun (WGS) entry which is preliminary data.</text>
</comment>
<proteinExistence type="predicted"/>
<name>A0ACC2B6L9_DIPCM</name>
<sequence length="653" mass="72650">MACEPHFFNILGKDVFQDGIILEALGGSEKNSEGMSRRFQSSGMFAKHQNVLSHAENVEGYLMNLSKQPPGFLEMWRFGCIALAQYPFVEVSLLDLLQGANMLGGGEWDAKDVYSAAHVSSGIFEDFPMIGGFAELSLLDRQELESKVRDNSIFVPEKMFLSTVGWQKDYGEDDAYMLPLLERKLHLSRPKEQMYKPVIESDQYNVPIQFRLSGDNESVFNPYSQFSLAMDMFTIGNGNDSNATENSSTADVQCNIVSNLEDFVQESYECHSAEQKESCLCGSLQTSSIGVNGIFRSFGRGSFDKGSQNSRMAQEGMKISWFQGRLVGEENRGDIILDQVNKDCYCHMDDPSGFSAGGTPEGFTFVLPYLQLQDLLAMEQVSKSLRDSVRNDTSLWTNLCVDHPLSKKVTDDVLARLSARARGHLQSLSLLKCSRITDAGVQQVLVTNPMILKLWLPGCTGVSAEGVVKMVKAHTEGKSIGMPGLKQLRIRGLAGVTTEHVEKLQAMLYGGDQVKPGTAKPQYYHYGNYSSFCDDDRVIDVETCPKCGNARMVYDCTRERCQQNLQQCRGCTFCISRCEECGTCIDETEYEETFCLDLLCSSCWLRPPKCLQCNRPEGGLQAEHFAGGPDTFFICSDCDGISPEEPSPKFYVT</sequence>